<feature type="compositionally biased region" description="Pro residues" evidence="1">
    <location>
        <begin position="10"/>
        <end position="24"/>
    </location>
</feature>
<feature type="compositionally biased region" description="Low complexity" evidence="1">
    <location>
        <begin position="25"/>
        <end position="37"/>
    </location>
</feature>
<name>A0ABN9W4M9_9DINO</name>
<feature type="compositionally biased region" description="Low complexity" evidence="1">
    <location>
        <begin position="154"/>
        <end position="167"/>
    </location>
</feature>
<feature type="region of interest" description="Disordered" evidence="1">
    <location>
        <begin position="1"/>
        <end position="211"/>
    </location>
</feature>
<evidence type="ECO:0000256" key="1">
    <source>
        <dbReference type="SAM" id="MobiDB-lite"/>
    </source>
</evidence>
<protein>
    <submittedName>
        <fullName evidence="2">Uncharacterized protein</fullName>
    </submittedName>
</protein>
<proteinExistence type="predicted"/>
<comment type="caution">
    <text evidence="2">The sequence shown here is derived from an EMBL/GenBank/DDBJ whole genome shotgun (WGS) entry which is preliminary data.</text>
</comment>
<evidence type="ECO:0000313" key="2">
    <source>
        <dbReference type="EMBL" id="CAK0879883.1"/>
    </source>
</evidence>
<sequence length="211" mass="21443">MRCGAAPRPLHTPPPLAGGAPPLPDASSPSPEAAGSGQAFFPTDSVTELTSAAQPPKPPNRQDAVGGVVAGPESPKASPIVAWQHEGAAASSQLREGAVQTPPPRVAALPSLESGDSVPGDFRSERHGPTSRPGKIASRGGPRPVKQSNTGQLSVATGSSSTSWGAARCHGMSPKSKTPSAGWRRQSQGGMARVSRFLSPGGGNVRRTRTD</sequence>
<reference evidence="2" key="1">
    <citation type="submission" date="2023-10" db="EMBL/GenBank/DDBJ databases">
        <authorList>
            <person name="Chen Y."/>
            <person name="Shah S."/>
            <person name="Dougan E. K."/>
            <person name="Thang M."/>
            <person name="Chan C."/>
        </authorList>
    </citation>
    <scope>NUCLEOTIDE SEQUENCE [LARGE SCALE GENOMIC DNA]</scope>
</reference>
<accession>A0ABN9W4M9</accession>
<gene>
    <name evidence="2" type="ORF">PCOR1329_LOCUS63188</name>
</gene>
<dbReference type="EMBL" id="CAUYUJ010018012">
    <property type="protein sequence ID" value="CAK0879883.1"/>
    <property type="molecule type" value="Genomic_DNA"/>
</dbReference>
<dbReference type="Proteomes" id="UP001189429">
    <property type="component" value="Unassembled WGS sequence"/>
</dbReference>
<organism evidence="2 3">
    <name type="scientific">Prorocentrum cordatum</name>
    <dbReference type="NCBI Taxonomy" id="2364126"/>
    <lineage>
        <taxon>Eukaryota</taxon>
        <taxon>Sar</taxon>
        <taxon>Alveolata</taxon>
        <taxon>Dinophyceae</taxon>
        <taxon>Prorocentrales</taxon>
        <taxon>Prorocentraceae</taxon>
        <taxon>Prorocentrum</taxon>
    </lineage>
</organism>
<feature type="compositionally biased region" description="Polar residues" evidence="1">
    <location>
        <begin position="175"/>
        <end position="189"/>
    </location>
</feature>
<keyword evidence="3" id="KW-1185">Reference proteome</keyword>
<feature type="compositionally biased region" description="Polar residues" evidence="1">
    <location>
        <begin position="44"/>
        <end position="53"/>
    </location>
</feature>
<evidence type="ECO:0000313" key="3">
    <source>
        <dbReference type="Proteomes" id="UP001189429"/>
    </source>
</evidence>